<reference evidence="3 4" key="2">
    <citation type="submission" date="2023-11" db="UniProtKB">
        <authorList>
            <consortium name="WormBaseParasite"/>
        </authorList>
    </citation>
    <scope>IDENTIFICATION</scope>
</reference>
<organism evidence="2 3">
    <name type="scientific">Trichobilharzia regenti</name>
    <name type="common">Nasal bird schistosome</name>
    <dbReference type="NCBI Taxonomy" id="157069"/>
    <lineage>
        <taxon>Eukaryota</taxon>
        <taxon>Metazoa</taxon>
        <taxon>Spiralia</taxon>
        <taxon>Lophotrochozoa</taxon>
        <taxon>Platyhelminthes</taxon>
        <taxon>Trematoda</taxon>
        <taxon>Digenea</taxon>
        <taxon>Strigeidida</taxon>
        <taxon>Schistosomatoidea</taxon>
        <taxon>Schistosomatidae</taxon>
        <taxon>Trichobilharzia</taxon>
    </lineage>
</organism>
<dbReference type="SUPFAM" id="SSF52266">
    <property type="entry name" value="SGNH hydrolase"/>
    <property type="match status" value="1"/>
</dbReference>
<sequence length="313" mass="36162">MIKMRSYYPSMFFILARWEFKVEFLLNPKETLNDKILSSTKMSISENVGLKSFGWTHEGGWLSILASAFVRRVDVIGRGYSGYNTRMCKAVLPLLYPNKDSLKDCVFFTIFLGANDACLSQQQHVPIEEYKKNLQWMIEYLNQMDLPVDHILLISLPPLDEYKWGVTEIAKGLPLTRTLVNYANYAIACEEVSKLSQVNHINLFEAMIKQRDWESFLSDGLHFSRKGSEFLAKILEAFFADKLSGLKWWFPDWKTINPITPEMSINGDHESKVCCCFSAFGKYLVMFLLLSINTLTKYFEFEVSPITDEQQPV</sequence>
<reference evidence="2" key="1">
    <citation type="submission" date="2022-06" db="EMBL/GenBank/DDBJ databases">
        <authorList>
            <person name="Berger JAMES D."/>
            <person name="Berger JAMES D."/>
        </authorList>
    </citation>
    <scope>NUCLEOTIDE SEQUENCE [LARGE SCALE GENOMIC DNA]</scope>
</reference>
<dbReference type="InterPro" id="IPR036514">
    <property type="entry name" value="SGNH_hydro_sf"/>
</dbReference>
<name>A0AA85JGA6_TRIRE</name>
<dbReference type="InterPro" id="IPR045136">
    <property type="entry name" value="Iah1-like"/>
</dbReference>
<dbReference type="Proteomes" id="UP000050795">
    <property type="component" value="Unassembled WGS sequence"/>
</dbReference>
<dbReference type="Gene3D" id="3.40.50.1110">
    <property type="entry name" value="SGNH hydrolase"/>
    <property type="match status" value="1"/>
</dbReference>
<proteinExistence type="predicted"/>
<evidence type="ECO:0000313" key="2">
    <source>
        <dbReference type="Proteomes" id="UP000050795"/>
    </source>
</evidence>
<dbReference type="WBParaSite" id="TREG1_23240.2">
    <property type="protein sequence ID" value="TREG1_23240.2"/>
    <property type="gene ID" value="TREG1_23240"/>
</dbReference>
<evidence type="ECO:0000313" key="3">
    <source>
        <dbReference type="WBParaSite" id="TREG1_23240.2"/>
    </source>
</evidence>
<protein>
    <recommendedName>
        <fullName evidence="1">SGNH hydrolase-type esterase domain-containing protein</fullName>
    </recommendedName>
</protein>
<evidence type="ECO:0000259" key="1">
    <source>
        <dbReference type="Pfam" id="PF13472"/>
    </source>
</evidence>
<dbReference type="Pfam" id="PF13472">
    <property type="entry name" value="Lipase_GDSL_2"/>
    <property type="match status" value="1"/>
</dbReference>
<feature type="domain" description="SGNH hydrolase-type esterase" evidence="1">
    <location>
        <begin position="43"/>
        <end position="228"/>
    </location>
</feature>
<accession>A0AA85JGA6</accession>
<evidence type="ECO:0000313" key="4">
    <source>
        <dbReference type="WBParaSite" id="TREG1_23240.3"/>
    </source>
</evidence>
<dbReference type="CDD" id="cd01838">
    <property type="entry name" value="Isoamyl_acetate_hydrolase_like"/>
    <property type="match status" value="1"/>
</dbReference>
<dbReference type="WBParaSite" id="TREG1_23240.3">
    <property type="protein sequence ID" value="TREG1_23240.3"/>
    <property type="gene ID" value="TREG1_23240"/>
</dbReference>
<dbReference type="AlphaFoldDB" id="A0AA85JGA6"/>
<dbReference type="InterPro" id="IPR013830">
    <property type="entry name" value="SGNH_hydro"/>
</dbReference>
<dbReference type="PANTHER" id="PTHR14209:SF19">
    <property type="entry name" value="ISOAMYL ACETATE-HYDROLYZING ESTERASE 1 HOMOLOG"/>
    <property type="match status" value="1"/>
</dbReference>
<dbReference type="PANTHER" id="PTHR14209">
    <property type="entry name" value="ISOAMYL ACETATE-HYDROLYZING ESTERASE 1"/>
    <property type="match status" value="1"/>
</dbReference>
<keyword evidence="2" id="KW-1185">Reference proteome</keyword>